<comment type="subcellular location">
    <subcellularLocation>
        <location evidence="1">Membrane</location>
        <topology evidence="1">Multi-pass membrane protein</topology>
    </subcellularLocation>
</comment>
<keyword evidence="4 5" id="KW-0472">Membrane</keyword>
<organism evidence="6 7">
    <name type="scientific">Lagenidium giganteum</name>
    <dbReference type="NCBI Taxonomy" id="4803"/>
    <lineage>
        <taxon>Eukaryota</taxon>
        <taxon>Sar</taxon>
        <taxon>Stramenopiles</taxon>
        <taxon>Oomycota</taxon>
        <taxon>Peronosporomycetes</taxon>
        <taxon>Pythiales</taxon>
        <taxon>Pythiaceae</taxon>
    </lineage>
</organism>
<keyword evidence="2 5" id="KW-0812">Transmembrane</keyword>
<dbReference type="Pfam" id="PF13520">
    <property type="entry name" value="AA_permease_2"/>
    <property type="match status" value="1"/>
</dbReference>
<reference evidence="6" key="2">
    <citation type="journal article" date="2023" name="Microbiol Resour">
        <title>Decontamination and Annotation of the Draft Genome Sequence of the Oomycete Lagenidium giganteum ARSEF 373.</title>
        <authorList>
            <person name="Morgan W.R."/>
            <person name="Tartar A."/>
        </authorList>
    </citation>
    <scope>NUCLEOTIDE SEQUENCE</scope>
    <source>
        <strain evidence="6">ARSEF 373</strain>
    </source>
</reference>
<evidence type="ECO:0000256" key="5">
    <source>
        <dbReference type="SAM" id="Phobius"/>
    </source>
</evidence>
<feature type="transmembrane region" description="Helical" evidence="5">
    <location>
        <begin position="451"/>
        <end position="469"/>
    </location>
</feature>
<evidence type="ECO:0000313" key="6">
    <source>
        <dbReference type="EMBL" id="DBA03426.1"/>
    </source>
</evidence>
<evidence type="ECO:0000256" key="4">
    <source>
        <dbReference type="ARBA" id="ARBA00023136"/>
    </source>
</evidence>
<keyword evidence="7" id="KW-1185">Reference proteome</keyword>
<dbReference type="GO" id="GO:0016020">
    <property type="term" value="C:membrane"/>
    <property type="evidence" value="ECO:0007669"/>
    <property type="project" value="UniProtKB-SubCell"/>
</dbReference>
<name>A0AAV2ZAT7_9STRA</name>
<proteinExistence type="predicted"/>
<dbReference type="Proteomes" id="UP001146120">
    <property type="component" value="Unassembled WGS sequence"/>
</dbReference>
<dbReference type="InterPro" id="IPR002293">
    <property type="entry name" value="AA/rel_permease1"/>
</dbReference>
<evidence type="ECO:0000256" key="2">
    <source>
        <dbReference type="ARBA" id="ARBA00022692"/>
    </source>
</evidence>
<dbReference type="EMBL" id="DAKRPA010000019">
    <property type="protein sequence ID" value="DBA03426.1"/>
    <property type="molecule type" value="Genomic_DNA"/>
</dbReference>
<dbReference type="PANTHER" id="PTHR43243">
    <property type="entry name" value="INNER MEMBRANE TRANSPORTER YGJI-RELATED"/>
    <property type="match status" value="1"/>
</dbReference>
<feature type="transmembrane region" description="Helical" evidence="5">
    <location>
        <begin position="130"/>
        <end position="148"/>
    </location>
</feature>
<sequence length="699" mass="76285">MDRSLPPKVATSIVRRSGRRLTLRLSSIATMAQYGAIPSEASVSISQEQINPLLLRVDDTSSTLKPWEFPGWGKNVRIQPDEAELQEIEAHLSSHHTKLSEWLATAICGNDILSSCLYVSGLVASKAGKLAPVALAVVAGVLYLYRFIYGEVVNAIPLNGGSYNVLLNTTTKRVASVAASLAILSYIATGVVSGTSACNYLASQLTWLPIVPATIGLLLFFAILSLIGITESAMVALAIFVAHTVTLLALCIFSIVFVVRDNFAILQANFQTDFPDVNVAGDIMPGNLFTAIFFGTSAAMLGISGFESSSQFVEEQANGVFPKTLRNMWWSVAIFNPLIALLGLGVMPLESIIENKDTVLAQMGLIVAGEKMKMLVALDAFIVLSGAVLTAYVGVNGLIRRLASDRVLPGFLLQANKLRGTNHFIIVGYFLVASSLVTILHGDTATLSGVYTYAFLGLMTLFGCGCMLLKFKRADIKRSIIAPWWSCILGVGMVLTTFMGNLLGDPTVLTYFSLYFLSVLAVVTIMFERTFILRMCLYSMQRICPSRAGGRRRELASDEEETNALRTGARGGKTIARAIREINEPPVFFFCKRPNLSIINKAILYVRTNEQTSTMYVVHCHNKGESIPDGFEETVALFDHIYLKIKLNFVAIEGPFGPAVVDWVAKKYNQPKNMMFIKQPNHDFVHTFASLGGVRMITG</sequence>
<evidence type="ECO:0008006" key="8">
    <source>
        <dbReference type="Google" id="ProtNLM"/>
    </source>
</evidence>
<feature type="transmembrane region" description="Helical" evidence="5">
    <location>
        <begin position="205"/>
        <end position="229"/>
    </location>
</feature>
<evidence type="ECO:0000256" key="1">
    <source>
        <dbReference type="ARBA" id="ARBA00004141"/>
    </source>
</evidence>
<dbReference type="PANTHER" id="PTHR43243:SF11">
    <property type="entry name" value="AMINO ACID PERMEASE_ SLC12A DOMAIN-CONTAINING PROTEIN"/>
    <property type="match status" value="1"/>
</dbReference>
<dbReference type="Gene3D" id="1.20.1740.10">
    <property type="entry name" value="Amino acid/polyamine transporter I"/>
    <property type="match status" value="1"/>
</dbReference>
<feature type="transmembrane region" description="Helical" evidence="5">
    <location>
        <begin position="508"/>
        <end position="527"/>
    </location>
</feature>
<feature type="transmembrane region" description="Helical" evidence="5">
    <location>
        <begin position="420"/>
        <end position="439"/>
    </location>
</feature>
<reference evidence="6" key="1">
    <citation type="submission" date="2022-11" db="EMBL/GenBank/DDBJ databases">
        <authorList>
            <person name="Morgan W.R."/>
            <person name="Tartar A."/>
        </authorList>
    </citation>
    <scope>NUCLEOTIDE SEQUENCE</scope>
    <source>
        <strain evidence="6">ARSEF 373</strain>
    </source>
</reference>
<feature type="transmembrane region" description="Helical" evidence="5">
    <location>
        <begin position="328"/>
        <end position="347"/>
    </location>
</feature>
<accession>A0AAV2ZAT7</accession>
<keyword evidence="3 5" id="KW-1133">Transmembrane helix</keyword>
<comment type="caution">
    <text evidence="6">The sequence shown here is derived from an EMBL/GenBank/DDBJ whole genome shotgun (WGS) entry which is preliminary data.</text>
</comment>
<feature type="transmembrane region" description="Helical" evidence="5">
    <location>
        <begin position="380"/>
        <end position="399"/>
    </location>
</feature>
<evidence type="ECO:0000256" key="3">
    <source>
        <dbReference type="ARBA" id="ARBA00022989"/>
    </source>
</evidence>
<dbReference type="AlphaFoldDB" id="A0AAV2ZAT7"/>
<protein>
    <recommendedName>
        <fullName evidence="8">Transmembrane protein</fullName>
    </recommendedName>
</protein>
<feature type="transmembrane region" description="Helical" evidence="5">
    <location>
        <begin position="481"/>
        <end position="502"/>
    </location>
</feature>
<gene>
    <name evidence="6" type="ORF">N0F65_002834</name>
</gene>
<evidence type="ECO:0000313" key="7">
    <source>
        <dbReference type="Proteomes" id="UP001146120"/>
    </source>
</evidence>
<feature type="transmembrane region" description="Helical" evidence="5">
    <location>
        <begin position="235"/>
        <end position="259"/>
    </location>
</feature>
<feature type="transmembrane region" description="Helical" evidence="5">
    <location>
        <begin position="174"/>
        <end position="193"/>
    </location>
</feature>
<dbReference type="GO" id="GO:0015171">
    <property type="term" value="F:amino acid transmembrane transporter activity"/>
    <property type="evidence" value="ECO:0007669"/>
    <property type="project" value="TreeGrafter"/>
</dbReference>